<feature type="transmembrane region" description="Helical" evidence="7">
    <location>
        <begin position="444"/>
        <end position="465"/>
    </location>
</feature>
<comment type="caution">
    <text evidence="9">The sequence shown here is derived from an EMBL/GenBank/DDBJ whole genome shotgun (WGS) entry which is preliminary data.</text>
</comment>
<dbReference type="Proteomes" id="UP000327011">
    <property type="component" value="Unassembled WGS sequence"/>
</dbReference>
<dbReference type="EMBL" id="VYTZ01000009">
    <property type="protein sequence ID" value="KAA9376100.1"/>
    <property type="molecule type" value="Genomic_DNA"/>
</dbReference>
<dbReference type="InterPro" id="IPR004638">
    <property type="entry name" value="EmrB-like"/>
</dbReference>
<evidence type="ECO:0000256" key="6">
    <source>
        <dbReference type="ARBA" id="ARBA00023136"/>
    </source>
</evidence>
<feature type="transmembrane region" description="Helical" evidence="7">
    <location>
        <begin position="211"/>
        <end position="229"/>
    </location>
</feature>
<keyword evidence="4 7" id="KW-0812">Transmembrane</keyword>
<evidence type="ECO:0000256" key="1">
    <source>
        <dbReference type="ARBA" id="ARBA00004651"/>
    </source>
</evidence>
<dbReference type="CDD" id="cd17321">
    <property type="entry name" value="MFS_MMR_MDR_like"/>
    <property type="match status" value="1"/>
</dbReference>
<evidence type="ECO:0000256" key="4">
    <source>
        <dbReference type="ARBA" id="ARBA00022692"/>
    </source>
</evidence>
<dbReference type="GO" id="GO:0022857">
    <property type="term" value="F:transmembrane transporter activity"/>
    <property type="evidence" value="ECO:0007669"/>
    <property type="project" value="InterPro"/>
</dbReference>
<feature type="transmembrane region" description="Helical" evidence="7">
    <location>
        <begin position="413"/>
        <end position="432"/>
    </location>
</feature>
<feature type="domain" description="Major facilitator superfamily (MFS) profile" evidence="8">
    <location>
        <begin position="7"/>
        <end position="471"/>
    </location>
</feature>
<evidence type="ECO:0000313" key="10">
    <source>
        <dbReference type="Proteomes" id="UP000327011"/>
    </source>
</evidence>
<feature type="transmembrane region" description="Helical" evidence="7">
    <location>
        <begin position="343"/>
        <end position="362"/>
    </location>
</feature>
<name>A0A5J5K003_9ACTN</name>
<feature type="transmembrane region" description="Helical" evidence="7">
    <location>
        <begin position="374"/>
        <end position="392"/>
    </location>
</feature>
<dbReference type="Pfam" id="PF07690">
    <property type="entry name" value="MFS_1"/>
    <property type="match status" value="1"/>
</dbReference>
<feature type="transmembrane region" description="Helical" evidence="7">
    <location>
        <begin position="72"/>
        <end position="92"/>
    </location>
</feature>
<evidence type="ECO:0000256" key="5">
    <source>
        <dbReference type="ARBA" id="ARBA00022989"/>
    </source>
</evidence>
<keyword evidence="3" id="KW-1003">Cell membrane</keyword>
<evidence type="ECO:0000259" key="8">
    <source>
        <dbReference type="PROSITE" id="PS50850"/>
    </source>
</evidence>
<evidence type="ECO:0000256" key="3">
    <source>
        <dbReference type="ARBA" id="ARBA00022475"/>
    </source>
</evidence>
<dbReference type="RefSeq" id="WP_150936657.1">
    <property type="nucleotide sequence ID" value="NZ_VYTZ01000009.1"/>
</dbReference>
<keyword evidence="2" id="KW-0813">Transport</keyword>
<feature type="transmembrane region" description="Helical" evidence="7">
    <location>
        <begin position="241"/>
        <end position="258"/>
    </location>
</feature>
<sequence length="487" mass="50141">MSGRWWALVAVALATFMTYLDNNVVNVALPTIQRDLALTISGLEWIVSAYILVFAGLLLAGGRLADVFGPRAAFFTGLAVFTLASVAAGLAWNQETLIGARALQGLGAALVTPATLALLPRIFPDPRERATAVGVWSAVGALALAIGPLTGGFLSENAHWGWIFLINAPIGVVAAVIGARAIRVERATSEQATTEQATTGRATTGRLSLDLPGLATSAVSLFALTYALIEGASRGWTSGPILGAFAVAAVAAGVFLVVESRTAQPMIDLTLFRERVFSGGLLSMGLWAFGVFGIYFFTAIYLQSALGFSPIEAGAGFVPMALLMAVSATVAPRLAERFGSGPTVAAGLGLMAVAVGGLSSAGEGSHYGDLLPWFLLYGLGGGLLVPLTNVVLNAMPPARAGVASGVLNVSREVFGLLGVTILGAVLSARQSALTGPPLHTFLEAYRFTLLIAAAIVLVGVPVSLYSLRRTRTTAPAVPLDAVAEPVA</sequence>
<dbReference type="InterPro" id="IPR011701">
    <property type="entry name" value="MFS"/>
</dbReference>
<feature type="transmembrane region" description="Helical" evidence="7">
    <location>
        <begin position="98"/>
        <end position="119"/>
    </location>
</feature>
<evidence type="ECO:0000313" key="9">
    <source>
        <dbReference type="EMBL" id="KAA9376100.1"/>
    </source>
</evidence>
<dbReference type="PROSITE" id="PS50850">
    <property type="entry name" value="MFS"/>
    <property type="match status" value="1"/>
</dbReference>
<dbReference type="InterPro" id="IPR036259">
    <property type="entry name" value="MFS_trans_sf"/>
</dbReference>
<dbReference type="PANTHER" id="PTHR42718">
    <property type="entry name" value="MAJOR FACILITATOR SUPERFAMILY MULTIDRUG TRANSPORTER MFSC"/>
    <property type="match status" value="1"/>
</dbReference>
<feature type="transmembrane region" description="Helical" evidence="7">
    <location>
        <begin position="131"/>
        <end position="154"/>
    </location>
</feature>
<dbReference type="GO" id="GO:0005886">
    <property type="term" value="C:plasma membrane"/>
    <property type="evidence" value="ECO:0007669"/>
    <property type="project" value="UniProtKB-SubCell"/>
</dbReference>
<gene>
    <name evidence="9" type="ORF">F5972_25670</name>
</gene>
<feature type="transmembrane region" description="Helical" evidence="7">
    <location>
        <begin position="160"/>
        <end position="179"/>
    </location>
</feature>
<dbReference type="Gene3D" id="1.20.1720.10">
    <property type="entry name" value="Multidrug resistance protein D"/>
    <property type="match status" value="1"/>
</dbReference>
<dbReference type="InterPro" id="IPR020846">
    <property type="entry name" value="MFS_dom"/>
</dbReference>
<dbReference type="NCBIfam" id="TIGR00711">
    <property type="entry name" value="efflux_EmrB"/>
    <property type="match status" value="1"/>
</dbReference>
<dbReference type="PANTHER" id="PTHR42718:SF42">
    <property type="entry name" value="EXPORT PROTEIN"/>
    <property type="match status" value="1"/>
</dbReference>
<keyword evidence="5 7" id="KW-1133">Transmembrane helix</keyword>
<feature type="transmembrane region" description="Helical" evidence="7">
    <location>
        <begin position="313"/>
        <end position="331"/>
    </location>
</feature>
<feature type="transmembrane region" description="Helical" evidence="7">
    <location>
        <begin position="279"/>
        <end position="301"/>
    </location>
</feature>
<organism evidence="9 10">
    <name type="scientific">Microbispora cellulosiformans</name>
    <dbReference type="NCBI Taxonomy" id="2614688"/>
    <lineage>
        <taxon>Bacteria</taxon>
        <taxon>Bacillati</taxon>
        <taxon>Actinomycetota</taxon>
        <taxon>Actinomycetes</taxon>
        <taxon>Streptosporangiales</taxon>
        <taxon>Streptosporangiaceae</taxon>
        <taxon>Microbispora</taxon>
    </lineage>
</organism>
<keyword evidence="6 7" id="KW-0472">Membrane</keyword>
<accession>A0A5J5K003</accession>
<evidence type="ECO:0000256" key="7">
    <source>
        <dbReference type="SAM" id="Phobius"/>
    </source>
</evidence>
<keyword evidence="10" id="KW-1185">Reference proteome</keyword>
<reference evidence="9 10" key="1">
    <citation type="submission" date="2019-09" db="EMBL/GenBank/DDBJ databases">
        <title>Screening of Novel Bioactive Compounds from Soil-Associated.</title>
        <authorList>
            <person name="Gong X."/>
        </authorList>
    </citation>
    <scope>NUCLEOTIDE SEQUENCE [LARGE SCALE GENOMIC DNA]</scope>
    <source>
        <strain evidence="9 10">Gxj-6</strain>
    </source>
</reference>
<dbReference type="SUPFAM" id="SSF103473">
    <property type="entry name" value="MFS general substrate transporter"/>
    <property type="match status" value="1"/>
</dbReference>
<protein>
    <submittedName>
        <fullName evidence="9">MFS transporter</fullName>
    </submittedName>
</protein>
<dbReference type="AlphaFoldDB" id="A0A5J5K003"/>
<feature type="transmembrane region" description="Helical" evidence="7">
    <location>
        <begin position="36"/>
        <end position="60"/>
    </location>
</feature>
<evidence type="ECO:0000256" key="2">
    <source>
        <dbReference type="ARBA" id="ARBA00022448"/>
    </source>
</evidence>
<proteinExistence type="predicted"/>
<dbReference type="Gene3D" id="1.20.1250.20">
    <property type="entry name" value="MFS general substrate transporter like domains"/>
    <property type="match status" value="1"/>
</dbReference>
<comment type="subcellular location">
    <subcellularLocation>
        <location evidence="1">Cell membrane</location>
        <topology evidence="1">Multi-pass membrane protein</topology>
    </subcellularLocation>
</comment>